<dbReference type="EMBL" id="KZ613513">
    <property type="protein sequence ID" value="PMD15469.1"/>
    <property type="molecule type" value="Genomic_DNA"/>
</dbReference>
<evidence type="ECO:0000313" key="1">
    <source>
        <dbReference type="EMBL" id="PMD15469.1"/>
    </source>
</evidence>
<reference evidence="1 2" key="1">
    <citation type="submission" date="2016-05" db="EMBL/GenBank/DDBJ databases">
        <title>A degradative enzymes factory behind the ericoid mycorrhizal symbiosis.</title>
        <authorList>
            <consortium name="DOE Joint Genome Institute"/>
            <person name="Martino E."/>
            <person name="Morin E."/>
            <person name="Grelet G."/>
            <person name="Kuo A."/>
            <person name="Kohler A."/>
            <person name="Daghino S."/>
            <person name="Barry K."/>
            <person name="Choi C."/>
            <person name="Cichocki N."/>
            <person name="Clum A."/>
            <person name="Copeland A."/>
            <person name="Hainaut M."/>
            <person name="Haridas S."/>
            <person name="Labutti K."/>
            <person name="Lindquist E."/>
            <person name="Lipzen A."/>
            <person name="Khouja H.-R."/>
            <person name="Murat C."/>
            <person name="Ohm R."/>
            <person name="Olson A."/>
            <person name="Spatafora J."/>
            <person name="Veneault-Fourrey C."/>
            <person name="Henrissat B."/>
            <person name="Grigoriev I."/>
            <person name="Martin F."/>
            <person name="Perotto S."/>
        </authorList>
    </citation>
    <scope>NUCLEOTIDE SEQUENCE [LARGE SCALE GENOMIC DNA]</scope>
    <source>
        <strain evidence="1 2">UAMH 7357</strain>
    </source>
</reference>
<dbReference type="AlphaFoldDB" id="A0A2J6PN82"/>
<sequence length="124" mass="13154">MPHRGSRMRWCSLIGASCGDASEAQAGREAVAWASDTAQQASFAAAQDSRSRCSNTISYKYAAETVAEVPIVRTQSDLRGLCGRHSLAGKGRPAGGAARIACPGERLHKSLAANLRIAQYCRFA</sequence>
<keyword evidence="2" id="KW-1185">Reference proteome</keyword>
<dbReference type="Proteomes" id="UP000235672">
    <property type="component" value="Unassembled WGS sequence"/>
</dbReference>
<accession>A0A2J6PN82</accession>
<protein>
    <submittedName>
        <fullName evidence="1">Uncharacterized protein</fullName>
    </submittedName>
</protein>
<gene>
    <name evidence="1" type="ORF">NA56DRAFT_709894</name>
</gene>
<evidence type="ECO:0000313" key="2">
    <source>
        <dbReference type="Proteomes" id="UP000235672"/>
    </source>
</evidence>
<name>A0A2J6PN82_9HELO</name>
<proteinExistence type="predicted"/>
<organism evidence="1 2">
    <name type="scientific">Hyaloscypha hepaticicola</name>
    <dbReference type="NCBI Taxonomy" id="2082293"/>
    <lineage>
        <taxon>Eukaryota</taxon>
        <taxon>Fungi</taxon>
        <taxon>Dikarya</taxon>
        <taxon>Ascomycota</taxon>
        <taxon>Pezizomycotina</taxon>
        <taxon>Leotiomycetes</taxon>
        <taxon>Helotiales</taxon>
        <taxon>Hyaloscyphaceae</taxon>
        <taxon>Hyaloscypha</taxon>
    </lineage>
</organism>